<dbReference type="PANTHER" id="PTHR37018">
    <property type="entry name" value="CULTURE SPECIFIC PROTEIN, PUTATIVE (AFU_ORTHOLOGUE AFUA_2G00130)-RELATED"/>
    <property type="match status" value="1"/>
</dbReference>
<dbReference type="PANTHER" id="PTHR37018:SF1">
    <property type="entry name" value="CULTURE SPECIFIC PROTEIN, PUTATIVE (AFU_ORTHOLOGUE AFUA_2G00130)-RELATED"/>
    <property type="match status" value="1"/>
</dbReference>
<accession>A0ABV7CJT0</accession>
<dbReference type="Gene3D" id="3.30.470.20">
    <property type="entry name" value="ATP-grasp fold, B domain"/>
    <property type="match status" value="1"/>
</dbReference>
<evidence type="ECO:0000313" key="3">
    <source>
        <dbReference type="EMBL" id="MFC3032905.1"/>
    </source>
</evidence>
<keyword evidence="4" id="KW-1185">Reference proteome</keyword>
<comment type="caution">
    <text evidence="3">The sequence shown here is derived from an EMBL/GenBank/DDBJ whole genome shotgun (WGS) entry which is preliminary data.</text>
</comment>
<dbReference type="RefSeq" id="WP_377123860.1">
    <property type="nucleotide sequence ID" value="NZ_JBHRSD010000017.1"/>
</dbReference>
<sequence>MVKAVYWAHFDPEAYWQPASHIKLPTIAMSQTAIAIALLDELYLPEADGDLALTLVRPDPALSSYHQAIGLVPTRHWVFANVGQWQKLGKPNWLALFAQAAAWQAEHSNIADAFALLGQWPHRPYAYIEAIRNIPEFCDDLPQLNAVLNANSKSYVTQLSQHLAIRCDGVLVETREDIEAVFELPLPFVIKEAFGVSGRGSIKIQQPEIAERCKAYLLKQCRQDTAGLVVQQWFEKELDFSSQWWIDKDGEVTLLGVCEIANQGFKFVGVNPCRGALMKQLEQGEYFSQLKQLLQSLHQQGYYGPAGVDSMLLKDGSIYPVLEVNARQTMGNIALSWFARFAHLPQLSFRQYDVQYVQPLDFEQLLQDLAQAGVLYEQNHPRGMIPLLSSNLQLELNKDSLRGRWAHLETPAVDGCDYVAVLNRALLRQGAKII</sequence>
<name>A0ABV7CJT0_9GAMM</name>
<dbReference type="SUPFAM" id="SSF56059">
    <property type="entry name" value="Glutathione synthetase ATP-binding domain-like"/>
    <property type="match status" value="1"/>
</dbReference>
<dbReference type="InterPro" id="IPR053269">
    <property type="entry name" value="Asp-Met_ligase"/>
</dbReference>
<evidence type="ECO:0000256" key="1">
    <source>
        <dbReference type="PROSITE-ProRule" id="PRU00409"/>
    </source>
</evidence>
<dbReference type="PROSITE" id="PS50975">
    <property type="entry name" value="ATP_GRASP"/>
    <property type="match status" value="1"/>
</dbReference>
<dbReference type="EMBL" id="JBHRSD010000017">
    <property type="protein sequence ID" value="MFC3032905.1"/>
    <property type="molecule type" value="Genomic_DNA"/>
</dbReference>
<feature type="domain" description="ATP-grasp" evidence="2">
    <location>
        <begin position="156"/>
        <end position="358"/>
    </location>
</feature>
<organism evidence="3 4">
    <name type="scientific">Pseudoalteromonas fenneropenaei</name>
    <dbReference type="NCBI Taxonomy" id="1737459"/>
    <lineage>
        <taxon>Bacteria</taxon>
        <taxon>Pseudomonadati</taxon>
        <taxon>Pseudomonadota</taxon>
        <taxon>Gammaproteobacteria</taxon>
        <taxon>Alteromonadales</taxon>
        <taxon>Pseudoalteromonadaceae</taxon>
        <taxon>Pseudoalteromonas</taxon>
    </lineage>
</organism>
<dbReference type="InterPro" id="IPR011761">
    <property type="entry name" value="ATP-grasp"/>
</dbReference>
<keyword evidence="1" id="KW-0547">Nucleotide-binding</keyword>
<evidence type="ECO:0000313" key="4">
    <source>
        <dbReference type="Proteomes" id="UP001595453"/>
    </source>
</evidence>
<proteinExistence type="predicted"/>
<gene>
    <name evidence="3" type="ORF">ACFOEE_10270</name>
</gene>
<reference evidence="4" key="1">
    <citation type="journal article" date="2019" name="Int. J. Syst. Evol. Microbiol.">
        <title>The Global Catalogue of Microorganisms (GCM) 10K type strain sequencing project: providing services to taxonomists for standard genome sequencing and annotation.</title>
        <authorList>
            <consortium name="The Broad Institute Genomics Platform"/>
            <consortium name="The Broad Institute Genome Sequencing Center for Infectious Disease"/>
            <person name="Wu L."/>
            <person name="Ma J."/>
        </authorList>
    </citation>
    <scope>NUCLEOTIDE SEQUENCE [LARGE SCALE GENOMIC DNA]</scope>
    <source>
        <strain evidence="4">KCTC 42730</strain>
    </source>
</reference>
<protein>
    <recommendedName>
        <fullName evidence="2">ATP-grasp domain-containing protein</fullName>
    </recommendedName>
</protein>
<evidence type="ECO:0000259" key="2">
    <source>
        <dbReference type="PROSITE" id="PS50975"/>
    </source>
</evidence>
<keyword evidence="1" id="KW-0067">ATP-binding</keyword>
<dbReference type="Proteomes" id="UP001595453">
    <property type="component" value="Unassembled WGS sequence"/>
</dbReference>